<dbReference type="AlphaFoldDB" id="A0AAU9JF98"/>
<sequence>MTCLFSDTLLFIYGGFNKNWYGIKEAMIVDLVSMEVKLKKSGRKRSGAGLALVGWQIYIFGGSKTAYKILKEYDKYDIRTNKWIGIAPLPFDSGSVAAEVYGNDILAAGTHLPGLYYYSVRKNTFSKIFDLPSLQKKNNCTLGKSMNIL</sequence>
<accession>A0AAU9JF98</accession>
<dbReference type="InterPro" id="IPR006652">
    <property type="entry name" value="Kelch_1"/>
</dbReference>
<evidence type="ECO:0000313" key="1">
    <source>
        <dbReference type="EMBL" id="CAG9320339.1"/>
    </source>
</evidence>
<keyword evidence="2" id="KW-1185">Reference proteome</keyword>
<dbReference type="EMBL" id="CAJZBQ010000025">
    <property type="protein sequence ID" value="CAG9320339.1"/>
    <property type="molecule type" value="Genomic_DNA"/>
</dbReference>
<gene>
    <name evidence="1" type="ORF">BSTOLATCC_MIC26256</name>
</gene>
<dbReference type="Proteomes" id="UP001162131">
    <property type="component" value="Unassembled WGS sequence"/>
</dbReference>
<reference evidence="1" key="1">
    <citation type="submission" date="2021-09" db="EMBL/GenBank/DDBJ databases">
        <authorList>
            <consortium name="AG Swart"/>
            <person name="Singh M."/>
            <person name="Singh A."/>
            <person name="Seah K."/>
            <person name="Emmerich C."/>
        </authorList>
    </citation>
    <scope>NUCLEOTIDE SEQUENCE</scope>
    <source>
        <strain evidence="1">ATCC30299</strain>
    </source>
</reference>
<dbReference type="Gene3D" id="2.120.10.80">
    <property type="entry name" value="Kelch-type beta propeller"/>
    <property type="match status" value="1"/>
</dbReference>
<dbReference type="SUPFAM" id="SSF117281">
    <property type="entry name" value="Kelch motif"/>
    <property type="match status" value="1"/>
</dbReference>
<protein>
    <submittedName>
        <fullName evidence="1">Uncharacterized protein</fullName>
    </submittedName>
</protein>
<dbReference type="InterPro" id="IPR015915">
    <property type="entry name" value="Kelch-typ_b-propeller"/>
</dbReference>
<name>A0AAU9JF98_9CILI</name>
<organism evidence="1 2">
    <name type="scientific">Blepharisma stoltei</name>
    <dbReference type="NCBI Taxonomy" id="1481888"/>
    <lineage>
        <taxon>Eukaryota</taxon>
        <taxon>Sar</taxon>
        <taxon>Alveolata</taxon>
        <taxon>Ciliophora</taxon>
        <taxon>Postciliodesmatophora</taxon>
        <taxon>Heterotrichea</taxon>
        <taxon>Heterotrichida</taxon>
        <taxon>Blepharismidae</taxon>
        <taxon>Blepharisma</taxon>
    </lineage>
</organism>
<comment type="caution">
    <text evidence="1">The sequence shown here is derived from an EMBL/GenBank/DDBJ whole genome shotgun (WGS) entry which is preliminary data.</text>
</comment>
<evidence type="ECO:0000313" key="2">
    <source>
        <dbReference type="Proteomes" id="UP001162131"/>
    </source>
</evidence>
<proteinExistence type="predicted"/>
<dbReference type="Pfam" id="PF01344">
    <property type="entry name" value="Kelch_1"/>
    <property type="match status" value="1"/>
</dbReference>